<feature type="transmembrane region" description="Helical" evidence="6">
    <location>
        <begin position="1197"/>
        <end position="1222"/>
    </location>
</feature>
<feature type="compositionally biased region" description="Basic and acidic residues" evidence="5">
    <location>
        <begin position="872"/>
        <end position="891"/>
    </location>
</feature>
<evidence type="ECO:0000256" key="4">
    <source>
        <dbReference type="PROSITE-ProRule" id="PRU00146"/>
    </source>
</evidence>
<gene>
    <name evidence="8" type="ORF">Cvel_1227</name>
</gene>
<keyword evidence="6" id="KW-0812">Transmembrane</keyword>
<evidence type="ECO:0000256" key="6">
    <source>
        <dbReference type="SAM" id="Phobius"/>
    </source>
</evidence>
<evidence type="ECO:0000256" key="1">
    <source>
        <dbReference type="ARBA" id="ARBA00022723"/>
    </source>
</evidence>
<feature type="compositionally biased region" description="Low complexity" evidence="5">
    <location>
        <begin position="272"/>
        <end position="283"/>
    </location>
</feature>
<name>A0A0G4HPW9_9ALVE</name>
<accession>A0A0G4HPW9</accession>
<feature type="compositionally biased region" description="Basic and acidic residues" evidence="5">
    <location>
        <begin position="525"/>
        <end position="545"/>
    </location>
</feature>
<dbReference type="GO" id="GO:0008270">
    <property type="term" value="F:zinc ion binding"/>
    <property type="evidence" value="ECO:0007669"/>
    <property type="project" value="UniProtKB-KW"/>
</dbReference>
<keyword evidence="1" id="KW-0479">Metal-binding</keyword>
<feature type="region of interest" description="Disordered" evidence="5">
    <location>
        <begin position="465"/>
        <end position="485"/>
    </location>
</feature>
<dbReference type="PROSITE" id="PS50016">
    <property type="entry name" value="ZF_PHD_2"/>
    <property type="match status" value="1"/>
</dbReference>
<organism evidence="8">
    <name type="scientific">Chromera velia CCMP2878</name>
    <dbReference type="NCBI Taxonomy" id="1169474"/>
    <lineage>
        <taxon>Eukaryota</taxon>
        <taxon>Sar</taxon>
        <taxon>Alveolata</taxon>
        <taxon>Colpodellida</taxon>
        <taxon>Chromeraceae</taxon>
        <taxon>Chromera</taxon>
    </lineage>
</organism>
<feature type="region of interest" description="Disordered" evidence="5">
    <location>
        <begin position="1"/>
        <end position="34"/>
    </location>
</feature>
<feature type="transmembrane region" description="Helical" evidence="6">
    <location>
        <begin position="1108"/>
        <end position="1127"/>
    </location>
</feature>
<dbReference type="EMBL" id="CDMZ01003417">
    <property type="protein sequence ID" value="CEM46282.1"/>
    <property type="molecule type" value="Genomic_DNA"/>
</dbReference>
<feature type="compositionally biased region" description="Basic and acidic residues" evidence="5">
    <location>
        <begin position="781"/>
        <end position="793"/>
    </location>
</feature>
<feature type="domain" description="PHD-type" evidence="7">
    <location>
        <begin position="39"/>
        <end position="85"/>
    </location>
</feature>
<dbReference type="PANTHER" id="PTHR37563">
    <property type="entry name" value="PHYTANOYL-COA DIOXYGENASE FAMILY PROTEIN (AFU_ORTHOLOGUE AFUA_2G03330)"/>
    <property type="match status" value="1"/>
</dbReference>
<sequence>MTTHLDSEAGVDFVGEQEEELEEGGEAEEGGEEEGEDNDVVCLHCGTGGQLLCCDFCARSYHVRCLGLPGIPKGKDWGCSWCEGNEYEVKQKAYSSVGISDSSGSSKEQEGTAQEKNSSSQVLQQWQGTIERLRDTCLGDGAFAPTHALAHLGSQLFWAHRYVSLAINHGVDVRSNFVGVDIAGVSRKVRRALGTLSVEEVHREDVERAGGKERLSGECLELWDRGFVTLKGCLSQEDVEGLYDEVVGAFNSSAFPFFCLLPQPRLSFLRNSPSPVSSPQSVPACKRVKEESKNVMGRRLEKTVIGNEAGVGKEEENGGSQQHETARRTEERREEKRKEEKEEEKKTESFREGNEAARDLTGHTDVCRSHACRPFHLTTDSEDSADPPIGFLTTPCAYMTRIHNNDSLRNQLENGGGFDLIKTRGELRFDVSVPALMQKPEKHKGLHAKTAKWLSVCREALRRRGSGGDFAPSSSSSSSSPPQDTDELELCHLGCMLTRPGCAIQGLHTDGPHDAVVAGEVAAASEKEKGKGKATEELDRRKGGPRHEAPYALNVFLPLVNVKRDVGPTEFYPGSHYLWHYWGGGDENANRQRGRPEAPLLKAGDALVFDYRVLHRGLGNRSGIVRPVLYLTYCRKGDVWRDRENFASDRFPPLFPLSRSAKPAHPLSAPLEEDPSREEEREGKEKGRGSQGPPGSRKRGGGSTKAGAPPSSSSLTGTMRGQTGPGPDNASGMSLTLTGDAYERSGSSRRGAAEEAERGQAQIEAEDCHTVETEVSNKGGRGHEDTGAERRGDVGGSMEAVVNETSEEARRDFLSSPRGSRQGDDVEKGAADPTVFRIEGSPLFVPPIGEGGIEEDAFAEQRASAFSPPSQSEERNQTKAARKEEKQKEATGGKGNGSDGPSKRRRVAPPPGEPSASLSTPSLVLKPREGLTENSPGAPQPREGFAYFPAGPGGAPPTLERGDVIEFYYHSPIDGTPTRESDGGDVFRVCVDRIWDEQITIQWLTAVTLGGKGKTRINEGSKKKGPVWDFEGCPCAIAFLMQSADNTALASRIDDIAHTNLLLEMATDNCLTSDLSCFASDNGLTVSELAMIQPGYGLIVGLQMYCCFHWICVLPTLIIICFIWSACRLKFFSLQDNAAPHNSTDSLNDPHLSIFVWMASSFGTSAYPTPCEEEEAWARHTFVIDEITDRRIQVASLFALSFLYVGLGGLFMGWTVSWFWFSQPVDALIFLWDVLWGCALTFLSQCLLLLVCCFMTLFIDDKKDEEVERMNRHSLDGGGGVQALSDTGATIGMFEYGPVAAVSTASREGLEERVPQEAP</sequence>
<evidence type="ECO:0000256" key="2">
    <source>
        <dbReference type="ARBA" id="ARBA00022771"/>
    </source>
</evidence>
<dbReference type="Gene3D" id="2.60.120.620">
    <property type="entry name" value="q2cbj1_9rhob like domain"/>
    <property type="match status" value="1"/>
</dbReference>
<protein>
    <recommendedName>
        <fullName evidence="7">PHD-type domain-containing protein</fullName>
    </recommendedName>
</protein>
<dbReference type="SUPFAM" id="SSF57903">
    <property type="entry name" value="FYVE/PHD zinc finger"/>
    <property type="match status" value="1"/>
</dbReference>
<dbReference type="VEuPathDB" id="CryptoDB:Cvel_1227"/>
<dbReference type="SUPFAM" id="SSF51197">
    <property type="entry name" value="Clavaminate synthase-like"/>
    <property type="match status" value="1"/>
</dbReference>
<feature type="compositionally biased region" description="Basic and acidic residues" evidence="5">
    <location>
        <begin position="821"/>
        <end position="830"/>
    </location>
</feature>
<keyword evidence="3" id="KW-0862">Zinc</keyword>
<dbReference type="InterPro" id="IPR008775">
    <property type="entry name" value="Phytyl_CoA_dOase-like"/>
</dbReference>
<feature type="compositionally biased region" description="Polar residues" evidence="5">
    <location>
        <begin position="111"/>
        <end position="121"/>
    </location>
</feature>
<reference evidence="8" key="1">
    <citation type="submission" date="2014-11" db="EMBL/GenBank/DDBJ databases">
        <authorList>
            <person name="Otto D Thomas"/>
            <person name="Naeem Raeece"/>
        </authorList>
    </citation>
    <scope>NUCLEOTIDE SEQUENCE</scope>
</reference>
<dbReference type="SMART" id="SM00249">
    <property type="entry name" value="PHD"/>
    <property type="match status" value="1"/>
</dbReference>
<feature type="region of interest" description="Disordered" evidence="5">
    <location>
        <begin position="271"/>
        <end position="357"/>
    </location>
</feature>
<dbReference type="PANTHER" id="PTHR37563:SF2">
    <property type="entry name" value="PHYTANOYL-COA DIOXYGENASE FAMILY PROTEIN (AFU_ORTHOLOGUE AFUA_2G03330)"/>
    <property type="match status" value="1"/>
</dbReference>
<evidence type="ECO:0000256" key="5">
    <source>
        <dbReference type="SAM" id="MobiDB-lite"/>
    </source>
</evidence>
<feature type="transmembrane region" description="Helical" evidence="6">
    <location>
        <begin position="1234"/>
        <end position="1259"/>
    </location>
</feature>
<dbReference type="Gene3D" id="3.30.40.10">
    <property type="entry name" value="Zinc/RING finger domain, C3HC4 (zinc finger)"/>
    <property type="match status" value="1"/>
</dbReference>
<evidence type="ECO:0000256" key="3">
    <source>
        <dbReference type="ARBA" id="ARBA00022833"/>
    </source>
</evidence>
<dbReference type="InterPro" id="IPR019786">
    <property type="entry name" value="Zinc_finger_PHD-type_CS"/>
</dbReference>
<feature type="compositionally biased region" description="Basic and acidic residues" evidence="5">
    <location>
        <begin position="287"/>
        <end position="302"/>
    </location>
</feature>
<dbReference type="InterPro" id="IPR019787">
    <property type="entry name" value="Znf_PHD-finger"/>
</dbReference>
<feature type="region of interest" description="Disordered" evidence="5">
    <location>
        <begin position="100"/>
        <end position="121"/>
    </location>
</feature>
<feature type="compositionally biased region" description="Low complexity" evidence="5">
    <location>
        <begin position="472"/>
        <end position="482"/>
    </location>
</feature>
<feature type="compositionally biased region" description="Basic and acidic residues" evidence="5">
    <location>
        <begin position="678"/>
        <end position="688"/>
    </location>
</feature>
<keyword evidence="6" id="KW-1133">Transmembrane helix</keyword>
<feature type="compositionally biased region" description="Basic and acidic residues" evidence="5">
    <location>
        <begin position="324"/>
        <end position="357"/>
    </location>
</feature>
<keyword evidence="6" id="KW-0472">Membrane</keyword>
<evidence type="ECO:0000313" key="8">
    <source>
        <dbReference type="EMBL" id="CEM46282.1"/>
    </source>
</evidence>
<dbReference type="PROSITE" id="PS01359">
    <property type="entry name" value="ZF_PHD_1"/>
    <property type="match status" value="1"/>
</dbReference>
<evidence type="ECO:0000259" key="7">
    <source>
        <dbReference type="PROSITE" id="PS50016"/>
    </source>
</evidence>
<dbReference type="InterPro" id="IPR051961">
    <property type="entry name" value="Fungal_Metabolite_Diox"/>
</dbReference>
<dbReference type="InterPro" id="IPR011011">
    <property type="entry name" value="Znf_FYVE_PHD"/>
</dbReference>
<keyword evidence="2 4" id="KW-0863">Zinc-finger</keyword>
<feature type="region of interest" description="Disordered" evidence="5">
    <location>
        <begin position="522"/>
        <end position="545"/>
    </location>
</feature>
<dbReference type="InterPro" id="IPR001965">
    <property type="entry name" value="Znf_PHD"/>
</dbReference>
<dbReference type="Pfam" id="PF05721">
    <property type="entry name" value="PhyH"/>
    <property type="match status" value="1"/>
</dbReference>
<feature type="compositionally biased region" description="Acidic residues" evidence="5">
    <location>
        <begin position="15"/>
        <end position="34"/>
    </location>
</feature>
<dbReference type="InterPro" id="IPR013083">
    <property type="entry name" value="Znf_RING/FYVE/PHD"/>
</dbReference>
<feature type="region of interest" description="Disordered" evidence="5">
    <location>
        <begin position="656"/>
        <end position="959"/>
    </location>
</feature>
<feature type="compositionally biased region" description="Polar residues" evidence="5">
    <location>
        <begin position="710"/>
        <end position="721"/>
    </location>
</feature>
<proteinExistence type="predicted"/>